<evidence type="ECO:0000256" key="9">
    <source>
        <dbReference type="SAM" id="MobiDB-lite"/>
    </source>
</evidence>
<dbReference type="InterPro" id="IPR009057">
    <property type="entry name" value="Homeodomain-like_sf"/>
</dbReference>
<dbReference type="Pfam" id="PF08236">
    <property type="entry name" value="SRI"/>
    <property type="match status" value="1"/>
</dbReference>
<dbReference type="InterPro" id="IPR036188">
    <property type="entry name" value="FAD/NAD-bd_sf"/>
</dbReference>
<proteinExistence type="inferred from homology"/>
<feature type="compositionally biased region" description="Polar residues" evidence="9">
    <location>
        <begin position="1284"/>
        <end position="1298"/>
    </location>
</feature>
<dbReference type="InterPro" id="IPR038190">
    <property type="entry name" value="SRI_sf"/>
</dbReference>
<dbReference type="SUPFAM" id="SSF46689">
    <property type="entry name" value="Homeodomain-like"/>
    <property type="match status" value="1"/>
</dbReference>
<evidence type="ECO:0000256" key="5">
    <source>
        <dbReference type="ARBA" id="ARBA00022827"/>
    </source>
</evidence>
<dbReference type="InterPro" id="IPR013257">
    <property type="entry name" value="SRI"/>
</dbReference>
<protein>
    <recommendedName>
        <fullName evidence="10">SWIRM domain-containing protein</fullName>
    </recommendedName>
</protein>
<evidence type="ECO:0000256" key="7">
    <source>
        <dbReference type="ARBA" id="ARBA00023002"/>
    </source>
</evidence>
<dbReference type="SUPFAM" id="SSF51905">
    <property type="entry name" value="FAD/NAD(P)-binding domain"/>
    <property type="match status" value="1"/>
</dbReference>
<dbReference type="InterPro" id="IPR002937">
    <property type="entry name" value="Amino_oxidase"/>
</dbReference>
<sequence>MEEKDTQVQILQMAPENFISVPSTISLVTLDSHHLLDSYSKPFCPSGVVAVAGEDTTTTGSSILHASKLRNGISISRETSSDKVLETLDVLHEAASAVAMDLSKLVAASKEEGDGGDSGIMTLSLVQEDLDKSDRPLDGGGYSSMNASQVVKAPKLLQGSSCDELLSVSLASSAADLQTLIKPENSESTTDSKVLRDLKDYKENCLLSAPLKRGTMDLKASTRELQQNSSVSPAGLEQHKSDLTNRPEYANGVSTHLHSNGVGVAIEGAMAMAVLKTTPNTINERSARKISEGRRASRQVKKRRHEDMAYEGDMEWDVIMGEAEAPADWNWHPEKDRLSRGRSRAGLISLSQGQVLPGEAAAVAAGLRARAPNAAERICFKDALRRRGGLQEYLECRNLVLGLWERNVKHLLMVTDCGVLSSPTNDEPPRASLIREIHKFLDYHGYINIGVATKRLKRATPEEGQGPFGGSQSEDGERELMFEGAEMEAAEEEAGKILELVVKVEEPMEETEIDDMATLDQVFTRKRPGLNHKKEIKVAPKSELMDPMEAPLSRDELDEFKSAEVLQNLHKCDTTVEGLVALRAATQLERERSMNGDHEAAKHVIIVGAGPAGLSAARHMQRMGFRVTVLEARDRVGGRVYTDRSTFSAPVDLGASIITGVEADVATERRADPSALLCKQLGLALTTLRGDCPLYDSVTGQKVPADIDAALEAEYNSLLDDTVTLVAQNGDTAMRMSLEEGLEQSLKRRRSNGQNLSQLERRIMDWHFANLEYGCAAELKEVSLPYWNQDDVYGGFGGPHCMIKEGYSTAIEALGEGLDIRLSQTVTEIAYSVKEGKIKGDVKREVKVVTSCGDEFEGDAVLVTVPLGCLKAETIRFEPQLPDWKLASIKRLGFGLLNKVVMEFTVPFWDETVDYFGAAAECTELRGRCFMFWNLKRTSGAPILLALVVGKAAYEVEHQESSDLIEHALIILRKLFGETAVPNPIASVVTNWGLDPFSRGAYSYVALGASGEDYDILARPVDNCVFFAGEATCKEHPDTVGGAMMSGLREAVRIVDILENRGDTTAEAEALAAAQRQSDSERNEVRDMVKRLAAGELSNVLRGDTALGEGEQGPLSRADLVKDMFGNAKTTAGRLLLIKEMLQLPVTSLKGFAGTKSGLTVLNNWILDSMGKDGTQLLRHCVRLLLVVATDLLSIRQSGVGRTVKEKVCVHTSRDIRAVAGQLVKLWIEVFRKEKATHGLIKPAKKPASSSPNATVGTAKASSKDSQKTPTIGDSKTWPCTHLASPSSDSLSAGQSKVSGGDEPRNEESQANNHSPAVEACGRGLDVEVLSDVELVAIAAAEAAQAAAEAYASVEARRNSLPDLPKIMSFHKFAKREKDETMEWKKRWLAAPEKLPTSTTSKHSTGEADYNVNMFTRSCETEASPSKFLPSSKLMPVSSTQNCSPAGQCQDVTSRDETDFQSSEVLEPTAEIADGRGSEIRASEGKEICANDIVQGQEMPGNQTHESISANKEVVDGREEANGRLQQEVRTHPGHGSVGTLSLGEQRAGEALKRAVSDYVVQLLTPLYKTRKIQKDDFKAIVKKTTAKVMERNTAKDHAVEVSEFLNCKRKNKIRSLVDIFIEKHMKGESH</sequence>
<dbReference type="InterPro" id="IPR050281">
    <property type="entry name" value="Flavin_monoamine_oxidase"/>
</dbReference>
<dbReference type="Pfam" id="PF04433">
    <property type="entry name" value="SWIRM"/>
    <property type="match status" value="1"/>
</dbReference>
<dbReference type="PROSITE" id="PS50934">
    <property type="entry name" value="SWIRM"/>
    <property type="match status" value="1"/>
</dbReference>
<dbReference type="Gene3D" id="3.50.50.60">
    <property type="entry name" value="FAD/NAD(P)-binding domain"/>
    <property type="match status" value="1"/>
</dbReference>
<keyword evidence="4" id="KW-0285">Flavoprotein</keyword>
<dbReference type="InterPro" id="IPR036388">
    <property type="entry name" value="WH-like_DNA-bd_sf"/>
</dbReference>
<dbReference type="Gene3D" id="3.90.660.10">
    <property type="match status" value="1"/>
</dbReference>
<dbReference type="EMBL" id="OZ020101">
    <property type="protein sequence ID" value="CAK9274977.1"/>
    <property type="molecule type" value="Genomic_DNA"/>
</dbReference>
<comment type="similarity">
    <text evidence="3">Belongs to the flavin monoamine oxidase family.</text>
</comment>
<evidence type="ECO:0000256" key="4">
    <source>
        <dbReference type="ARBA" id="ARBA00022630"/>
    </source>
</evidence>
<evidence type="ECO:0000256" key="3">
    <source>
        <dbReference type="ARBA" id="ARBA00005995"/>
    </source>
</evidence>
<reference evidence="11" key="1">
    <citation type="submission" date="2024-02" db="EMBL/GenBank/DDBJ databases">
        <authorList>
            <consortium name="ELIXIR-Norway"/>
            <consortium name="Elixir Norway"/>
        </authorList>
    </citation>
    <scope>NUCLEOTIDE SEQUENCE</scope>
</reference>
<evidence type="ECO:0000313" key="12">
    <source>
        <dbReference type="Proteomes" id="UP001497444"/>
    </source>
</evidence>
<accession>A0ABP0XBN2</accession>
<evidence type="ECO:0000256" key="6">
    <source>
        <dbReference type="ARBA" id="ARBA00022853"/>
    </source>
</evidence>
<dbReference type="PANTHER" id="PTHR10742:SF410">
    <property type="entry name" value="LYSINE-SPECIFIC HISTONE DEMETHYLASE 2"/>
    <property type="match status" value="1"/>
</dbReference>
<evidence type="ECO:0000313" key="11">
    <source>
        <dbReference type="EMBL" id="CAK9274977.1"/>
    </source>
</evidence>
<dbReference type="InterPro" id="IPR007526">
    <property type="entry name" value="SWIRM"/>
</dbReference>
<dbReference type="Gene3D" id="1.10.1740.100">
    <property type="entry name" value="Set2, Rpb1 interacting domain"/>
    <property type="match status" value="1"/>
</dbReference>
<keyword evidence="7" id="KW-0560">Oxidoreductase</keyword>
<comment type="subcellular location">
    <subcellularLocation>
        <location evidence="2">Nucleus</location>
    </subcellularLocation>
</comment>
<dbReference type="PANTHER" id="PTHR10742">
    <property type="entry name" value="FLAVIN MONOAMINE OXIDASE"/>
    <property type="match status" value="1"/>
</dbReference>
<keyword evidence="12" id="KW-1185">Reference proteome</keyword>
<dbReference type="SUPFAM" id="SSF54373">
    <property type="entry name" value="FAD-linked reductases, C-terminal domain"/>
    <property type="match status" value="1"/>
</dbReference>
<keyword evidence="8" id="KW-0539">Nucleus</keyword>
<keyword evidence="5" id="KW-0274">FAD</keyword>
<dbReference type="Gene3D" id="1.10.10.10">
    <property type="entry name" value="Winged helix-like DNA-binding domain superfamily/Winged helix DNA-binding domain"/>
    <property type="match status" value="1"/>
</dbReference>
<feature type="region of interest" description="Disordered" evidence="9">
    <location>
        <begin position="287"/>
        <end position="306"/>
    </location>
</feature>
<gene>
    <name evidence="11" type="ORF">CSSPJE1EN1_LOCUS20455</name>
</gene>
<evidence type="ECO:0000256" key="8">
    <source>
        <dbReference type="ARBA" id="ARBA00023242"/>
    </source>
</evidence>
<evidence type="ECO:0000256" key="1">
    <source>
        <dbReference type="ARBA" id="ARBA00001974"/>
    </source>
</evidence>
<comment type="cofactor">
    <cofactor evidence="1">
        <name>FAD</name>
        <dbReference type="ChEBI" id="CHEBI:57692"/>
    </cofactor>
</comment>
<feature type="region of interest" description="Disordered" evidence="9">
    <location>
        <begin position="1240"/>
        <end position="1317"/>
    </location>
</feature>
<dbReference type="Pfam" id="PF01593">
    <property type="entry name" value="Amino_oxidase"/>
    <property type="match status" value="1"/>
</dbReference>
<evidence type="ECO:0000259" key="10">
    <source>
        <dbReference type="PROSITE" id="PS50934"/>
    </source>
</evidence>
<keyword evidence="6" id="KW-0156">Chromatin regulator</keyword>
<name>A0ABP0XBN2_9BRYO</name>
<evidence type="ECO:0000256" key="2">
    <source>
        <dbReference type="ARBA" id="ARBA00004123"/>
    </source>
</evidence>
<feature type="domain" description="SWIRM" evidence="10">
    <location>
        <begin position="358"/>
        <end position="458"/>
    </location>
</feature>
<dbReference type="Proteomes" id="UP001497444">
    <property type="component" value="Chromosome 6"/>
</dbReference>
<organism evidence="11 12">
    <name type="scientific">Sphagnum jensenii</name>
    <dbReference type="NCBI Taxonomy" id="128206"/>
    <lineage>
        <taxon>Eukaryota</taxon>
        <taxon>Viridiplantae</taxon>
        <taxon>Streptophyta</taxon>
        <taxon>Embryophyta</taxon>
        <taxon>Bryophyta</taxon>
        <taxon>Sphagnophytina</taxon>
        <taxon>Sphagnopsida</taxon>
        <taxon>Sphagnales</taxon>
        <taxon>Sphagnaceae</taxon>
        <taxon>Sphagnum</taxon>
    </lineage>
</organism>
<dbReference type="PRINTS" id="PR00419">
    <property type="entry name" value="ADXRDTASE"/>
</dbReference>